<organism evidence="1 2">
    <name type="scientific">Pseudomonas frederiksbergensis</name>
    <dbReference type="NCBI Taxonomy" id="104087"/>
    <lineage>
        <taxon>Bacteria</taxon>
        <taxon>Pseudomonadati</taxon>
        <taxon>Pseudomonadota</taxon>
        <taxon>Gammaproteobacteria</taxon>
        <taxon>Pseudomonadales</taxon>
        <taxon>Pseudomonadaceae</taxon>
        <taxon>Pseudomonas</taxon>
    </lineage>
</organism>
<reference evidence="2" key="1">
    <citation type="submission" date="2015-03" db="EMBL/GenBank/DDBJ databases">
        <title>Pseudomonas frederiksbergensis hydrocarbon degrader.</title>
        <authorList>
            <person name="Brown L.M."/>
            <person name="Ruiz O.N."/>
            <person name="Mueller S."/>
            <person name="Gunasekera T.S."/>
        </authorList>
    </citation>
    <scope>NUCLEOTIDE SEQUENCE [LARGE SCALE GENOMIC DNA]</scope>
    <source>
        <strain evidence="2">SI8</strain>
    </source>
</reference>
<dbReference type="AlphaFoldDB" id="A0A0B1YWA6"/>
<protein>
    <submittedName>
        <fullName evidence="1">Phage tail protein</fullName>
    </submittedName>
</protein>
<sequence length="389" mass="40953">MDYPKSVPSAGLVNGKFVDENPLTGTPGSLIPADWGNGVTQEIVNVIKAGDLTPDETRNDQLLAAIQSVTAKGWNQDLALPIAALPLPTIATPDARMAVTPTALSTSGGRVSIPAGVYISIGQEVVSGRLGRSRTFMTTAWSSADLLPSASYFLRAQVIGDALTFYMQRGSLYDPAPESMKGTVNGASGGGFASTPLDMCLAWVITGAPGSLPTIRTIYNRAQLSWTQTVNGTGVVYLPLDPHARAARLVAGNPTPVSNTVTSLIFVKTGWVGGNYTCLTPAASTPANNAVGWANPEAAILGTCMLFSSNVVNDVTVSTVTASFDHTQLRSLWQSYQAEHTLGATNAESDELLLSMGIKEHQALTDYSVGIGINFTNAVNVHLSWELIR</sequence>
<evidence type="ECO:0000313" key="2">
    <source>
        <dbReference type="Proteomes" id="UP000030949"/>
    </source>
</evidence>
<proteinExistence type="predicted"/>
<dbReference type="OrthoDB" id="6772630at2"/>
<gene>
    <name evidence="1" type="ORF">JZ00_28435</name>
</gene>
<evidence type="ECO:0000313" key="1">
    <source>
        <dbReference type="EMBL" id="KHK61492.1"/>
    </source>
</evidence>
<comment type="caution">
    <text evidence="1">The sequence shown here is derived from an EMBL/GenBank/DDBJ whole genome shotgun (WGS) entry which is preliminary data.</text>
</comment>
<accession>A0A0B1YWA6</accession>
<dbReference type="RefSeq" id="WP_039594444.1">
    <property type="nucleotide sequence ID" value="NZ_JQGJ02000029.1"/>
</dbReference>
<name>A0A0B1YWA6_9PSED</name>
<dbReference type="EMBL" id="JQGJ01000032">
    <property type="protein sequence ID" value="KHK61492.1"/>
    <property type="molecule type" value="Genomic_DNA"/>
</dbReference>
<dbReference type="Proteomes" id="UP000030949">
    <property type="component" value="Unassembled WGS sequence"/>
</dbReference>